<dbReference type="OrthoDB" id="693761at2759"/>
<evidence type="ECO:0000313" key="10">
    <source>
        <dbReference type="Proteomes" id="UP000639772"/>
    </source>
</evidence>
<dbReference type="PANTHER" id="PTHR47955">
    <property type="entry name" value="CYTOCHROME P450 FAMILY 71 PROTEIN"/>
    <property type="match status" value="1"/>
</dbReference>
<keyword evidence="4" id="KW-0479">Metal-binding</keyword>
<evidence type="ECO:0000256" key="4">
    <source>
        <dbReference type="ARBA" id="ARBA00022723"/>
    </source>
</evidence>
<evidence type="ECO:0000256" key="2">
    <source>
        <dbReference type="ARBA" id="ARBA00010617"/>
    </source>
</evidence>
<name>A0A835R5X1_VANPL</name>
<evidence type="ECO:0000256" key="1">
    <source>
        <dbReference type="ARBA" id="ARBA00001971"/>
    </source>
</evidence>
<keyword evidence="5" id="KW-0560">Oxidoreductase</keyword>
<sequence length="117" mass="13023">MWNFPSNGDLQACEAHLEQFHPLLPLLLFFCSLAFIVRNRRFNRHRLPPAPTALPIVGHLHQLLFELPPLALCRRSSNHGPLMLLQLGQIPSIVASSPEIADEILKAQDTSSAAART</sequence>
<keyword evidence="8" id="KW-0472">Membrane</keyword>
<proteinExistence type="inferred from homology"/>
<dbReference type="PANTHER" id="PTHR47955:SF19">
    <property type="entry name" value="CYTOCHROME P450 71A9-LIKE ISOFORM X1"/>
    <property type="match status" value="1"/>
</dbReference>
<dbReference type="GO" id="GO:0004497">
    <property type="term" value="F:monooxygenase activity"/>
    <property type="evidence" value="ECO:0007669"/>
    <property type="project" value="UniProtKB-KW"/>
</dbReference>
<keyword evidence="8" id="KW-0812">Transmembrane</keyword>
<evidence type="ECO:0000256" key="7">
    <source>
        <dbReference type="ARBA" id="ARBA00023033"/>
    </source>
</evidence>
<keyword evidence="3" id="KW-0349">Heme</keyword>
<comment type="similarity">
    <text evidence="2">Belongs to the cytochrome P450 family.</text>
</comment>
<evidence type="ECO:0000256" key="8">
    <source>
        <dbReference type="SAM" id="Phobius"/>
    </source>
</evidence>
<dbReference type="GO" id="GO:0020037">
    <property type="term" value="F:heme binding"/>
    <property type="evidence" value="ECO:0007669"/>
    <property type="project" value="InterPro"/>
</dbReference>
<dbReference type="Pfam" id="PF00067">
    <property type="entry name" value="p450"/>
    <property type="match status" value="1"/>
</dbReference>
<keyword evidence="8" id="KW-1133">Transmembrane helix</keyword>
<dbReference type="InterPro" id="IPR001128">
    <property type="entry name" value="Cyt_P450"/>
</dbReference>
<dbReference type="GO" id="GO:0005506">
    <property type="term" value="F:iron ion binding"/>
    <property type="evidence" value="ECO:0007669"/>
    <property type="project" value="InterPro"/>
</dbReference>
<evidence type="ECO:0000256" key="6">
    <source>
        <dbReference type="ARBA" id="ARBA00023004"/>
    </source>
</evidence>
<keyword evidence="6" id="KW-0408">Iron</keyword>
<comment type="cofactor">
    <cofactor evidence="1">
        <name>heme</name>
        <dbReference type="ChEBI" id="CHEBI:30413"/>
    </cofactor>
</comment>
<evidence type="ECO:0000313" key="9">
    <source>
        <dbReference type="EMBL" id="KAG0482759.1"/>
    </source>
</evidence>
<dbReference type="Gene3D" id="1.10.630.10">
    <property type="entry name" value="Cytochrome P450"/>
    <property type="match status" value="1"/>
</dbReference>
<dbReference type="AlphaFoldDB" id="A0A835R5X1"/>
<protein>
    <submittedName>
        <fullName evidence="9">Uncharacterized protein</fullName>
    </submittedName>
</protein>
<gene>
    <name evidence="9" type="ORF">HPP92_010843</name>
</gene>
<dbReference type="InterPro" id="IPR036396">
    <property type="entry name" value="Cyt_P450_sf"/>
</dbReference>
<feature type="transmembrane region" description="Helical" evidence="8">
    <location>
        <begin position="20"/>
        <end position="37"/>
    </location>
</feature>
<organism evidence="9 10">
    <name type="scientific">Vanilla planifolia</name>
    <name type="common">Vanilla</name>
    <dbReference type="NCBI Taxonomy" id="51239"/>
    <lineage>
        <taxon>Eukaryota</taxon>
        <taxon>Viridiplantae</taxon>
        <taxon>Streptophyta</taxon>
        <taxon>Embryophyta</taxon>
        <taxon>Tracheophyta</taxon>
        <taxon>Spermatophyta</taxon>
        <taxon>Magnoliopsida</taxon>
        <taxon>Liliopsida</taxon>
        <taxon>Asparagales</taxon>
        <taxon>Orchidaceae</taxon>
        <taxon>Vanilloideae</taxon>
        <taxon>Vanilleae</taxon>
        <taxon>Vanilla</taxon>
    </lineage>
</organism>
<evidence type="ECO:0000256" key="5">
    <source>
        <dbReference type="ARBA" id="ARBA00023002"/>
    </source>
</evidence>
<dbReference type="Proteomes" id="UP000639772">
    <property type="component" value="Unassembled WGS sequence"/>
</dbReference>
<reference evidence="9 10" key="1">
    <citation type="journal article" date="2020" name="Nat. Food">
        <title>A phased Vanilla planifolia genome enables genetic improvement of flavour and production.</title>
        <authorList>
            <person name="Hasing T."/>
            <person name="Tang H."/>
            <person name="Brym M."/>
            <person name="Khazi F."/>
            <person name="Huang T."/>
            <person name="Chambers A.H."/>
        </authorList>
    </citation>
    <scope>NUCLEOTIDE SEQUENCE [LARGE SCALE GENOMIC DNA]</scope>
    <source>
        <tissue evidence="9">Leaf</tissue>
    </source>
</reference>
<dbReference type="GO" id="GO:0016705">
    <property type="term" value="F:oxidoreductase activity, acting on paired donors, with incorporation or reduction of molecular oxygen"/>
    <property type="evidence" value="ECO:0007669"/>
    <property type="project" value="InterPro"/>
</dbReference>
<keyword evidence="7" id="KW-0503">Monooxygenase</keyword>
<evidence type="ECO:0000256" key="3">
    <source>
        <dbReference type="ARBA" id="ARBA00022617"/>
    </source>
</evidence>
<comment type="caution">
    <text evidence="9">The sequence shown here is derived from an EMBL/GenBank/DDBJ whole genome shotgun (WGS) entry which is preliminary data.</text>
</comment>
<dbReference type="EMBL" id="JADCNM010000005">
    <property type="protein sequence ID" value="KAG0482759.1"/>
    <property type="molecule type" value="Genomic_DNA"/>
</dbReference>
<dbReference type="SUPFAM" id="SSF48264">
    <property type="entry name" value="Cytochrome P450"/>
    <property type="match status" value="1"/>
</dbReference>
<accession>A0A835R5X1</accession>